<organism evidence="23">
    <name type="scientific">Caenorhabditis brenneri</name>
    <name type="common">Nematode worm</name>
    <dbReference type="NCBI Taxonomy" id="135651"/>
    <lineage>
        <taxon>Eukaryota</taxon>
        <taxon>Metazoa</taxon>
        <taxon>Ecdysozoa</taxon>
        <taxon>Nematoda</taxon>
        <taxon>Chromadorea</taxon>
        <taxon>Rhabditida</taxon>
        <taxon>Rhabditina</taxon>
        <taxon>Rhabditomorpha</taxon>
        <taxon>Rhabditoidea</taxon>
        <taxon>Rhabditidae</taxon>
        <taxon>Peloderinae</taxon>
        <taxon>Caenorhabditis</taxon>
    </lineage>
</organism>
<dbReference type="Pfam" id="PF10613">
    <property type="entry name" value="Lig_chan-Glu_bd"/>
    <property type="match status" value="1"/>
</dbReference>
<keyword evidence="9 18" id="KW-0472">Membrane</keyword>
<feature type="signal peptide" evidence="19">
    <location>
        <begin position="1"/>
        <end position="20"/>
    </location>
</feature>
<evidence type="ECO:0000256" key="3">
    <source>
        <dbReference type="ARBA" id="ARBA00022475"/>
    </source>
</evidence>
<dbReference type="Pfam" id="PF01094">
    <property type="entry name" value="ANF_receptor"/>
    <property type="match status" value="1"/>
</dbReference>
<dbReference type="InterPro" id="IPR001828">
    <property type="entry name" value="ANF_lig-bd_rcpt"/>
</dbReference>
<keyword evidence="12" id="KW-0628">Postsynaptic cell membrane</keyword>
<feature type="binding site" evidence="16">
    <location>
        <position position="613"/>
    </location>
    <ligand>
        <name>L-glutamate</name>
        <dbReference type="ChEBI" id="CHEBI:29985"/>
    </ligand>
</feature>
<proteinExistence type="inferred from homology"/>
<feature type="binding site" evidence="16">
    <location>
        <position position="449"/>
    </location>
    <ligand>
        <name>L-glutamate</name>
        <dbReference type="ChEBI" id="CHEBI:29985"/>
    </ligand>
</feature>
<dbReference type="eggNOG" id="KOG1052">
    <property type="taxonomic scope" value="Eukaryota"/>
</dbReference>
<dbReference type="Proteomes" id="UP000008068">
    <property type="component" value="Unassembled WGS sequence"/>
</dbReference>
<dbReference type="EMBL" id="GL379900">
    <property type="protein sequence ID" value="EGT32954.1"/>
    <property type="molecule type" value="Genomic_DNA"/>
</dbReference>
<evidence type="ECO:0000259" key="20">
    <source>
        <dbReference type="SMART" id="SM00079"/>
    </source>
</evidence>
<keyword evidence="3" id="KW-1003">Cell membrane</keyword>
<dbReference type="FunFam" id="1.10.287.70:FF:000010">
    <property type="entry name" value="Putative glutamate receptor ionotropic kainate 1"/>
    <property type="match status" value="1"/>
</dbReference>
<keyword evidence="4 18" id="KW-0812">Transmembrane</keyword>
<keyword evidence="14" id="KW-0407">Ion channel</keyword>
<keyword evidence="10" id="KW-0675">Receptor</keyword>
<evidence type="ECO:0000256" key="14">
    <source>
        <dbReference type="ARBA" id="ARBA00023303"/>
    </source>
</evidence>
<dbReference type="STRING" id="135651.G0NKK8"/>
<evidence type="ECO:0000256" key="18">
    <source>
        <dbReference type="SAM" id="Phobius"/>
    </source>
</evidence>
<accession>G0NKK8</accession>
<dbReference type="AlphaFoldDB" id="G0NKK8"/>
<keyword evidence="6 18" id="KW-1133">Transmembrane helix</keyword>
<feature type="transmembrane region" description="Helical" evidence="18">
    <location>
        <begin position="489"/>
        <end position="508"/>
    </location>
</feature>
<dbReference type="HOGENOM" id="CLU_007257_1_1_1"/>
<dbReference type="InterPro" id="IPR019594">
    <property type="entry name" value="Glu/Gly-bd"/>
</dbReference>
<dbReference type="SMART" id="SM00918">
    <property type="entry name" value="Lig_chan-Glu_bd"/>
    <property type="match status" value="1"/>
</dbReference>
<evidence type="ECO:0000256" key="17">
    <source>
        <dbReference type="PIRSR" id="PIRSR601508-2"/>
    </source>
</evidence>
<feature type="binding site" evidence="16">
    <location>
        <position position="661"/>
    </location>
    <ligand>
        <name>L-glutamate</name>
        <dbReference type="ChEBI" id="CHEBI:29985"/>
    </ligand>
</feature>
<keyword evidence="11" id="KW-0325">Glycoprotein</keyword>
<keyword evidence="5 19" id="KW-0732">Signal</keyword>
<feature type="chain" id="PRO_5003405895" evidence="19">
    <location>
        <begin position="21"/>
        <end position="724"/>
    </location>
</feature>
<dbReference type="Gene3D" id="1.10.287.70">
    <property type="match status" value="1"/>
</dbReference>
<evidence type="ECO:0000256" key="6">
    <source>
        <dbReference type="ARBA" id="ARBA00022989"/>
    </source>
</evidence>
<gene>
    <name evidence="22" type="primary">Cbn-glr-3</name>
    <name evidence="22" type="ORF">CAEBREN_02363</name>
</gene>
<feature type="transmembrane region" description="Helical" evidence="18">
    <location>
        <begin position="562"/>
        <end position="583"/>
    </location>
</feature>
<evidence type="ECO:0000256" key="1">
    <source>
        <dbReference type="ARBA" id="ARBA00008685"/>
    </source>
</evidence>
<evidence type="ECO:0000313" key="23">
    <source>
        <dbReference type="Proteomes" id="UP000008068"/>
    </source>
</evidence>
<evidence type="ECO:0000256" key="16">
    <source>
        <dbReference type="PIRSR" id="PIRSR601508-1"/>
    </source>
</evidence>
<feature type="domain" description="Ionotropic glutamate receptor L-glutamate and glycine-binding" evidence="21">
    <location>
        <begin position="376"/>
        <end position="433"/>
    </location>
</feature>
<dbReference type="Gene3D" id="3.40.190.10">
    <property type="entry name" value="Periplasmic binding protein-like II"/>
    <property type="match status" value="1"/>
</dbReference>
<dbReference type="InterPro" id="IPR015683">
    <property type="entry name" value="Ionotropic_Glu_rcpt"/>
</dbReference>
<keyword evidence="13" id="KW-1071">Ligand-gated ion channel</keyword>
<keyword evidence="2" id="KW-0813">Transport</keyword>
<dbReference type="OMA" id="CKEMRGF"/>
<dbReference type="InterPro" id="IPR001320">
    <property type="entry name" value="Iontro_rcpt_C"/>
</dbReference>
<dbReference type="GO" id="GO:0038023">
    <property type="term" value="F:signaling receptor activity"/>
    <property type="evidence" value="ECO:0007669"/>
    <property type="project" value="InterPro"/>
</dbReference>
<dbReference type="PANTHER" id="PTHR18966">
    <property type="entry name" value="IONOTROPIC GLUTAMATE RECEPTOR"/>
    <property type="match status" value="1"/>
</dbReference>
<dbReference type="SUPFAM" id="SSF53850">
    <property type="entry name" value="Periplasmic binding protein-like II"/>
    <property type="match status" value="1"/>
</dbReference>
<evidence type="ECO:0000256" key="8">
    <source>
        <dbReference type="ARBA" id="ARBA00023065"/>
    </source>
</evidence>
<feature type="domain" description="Ionotropic glutamate receptor C-terminal" evidence="20">
    <location>
        <begin position="366"/>
        <end position="711"/>
    </location>
</feature>
<feature type="binding site" evidence="16">
    <location>
        <position position="614"/>
    </location>
    <ligand>
        <name>L-glutamate</name>
        <dbReference type="ChEBI" id="CHEBI:29985"/>
    </ligand>
</feature>
<evidence type="ECO:0000256" key="19">
    <source>
        <dbReference type="SAM" id="SignalP"/>
    </source>
</evidence>
<dbReference type="FunFam" id="3.40.190.10:FF:000060">
    <property type="entry name" value="Glutamate receptor ionotropic, kainate 1"/>
    <property type="match status" value="1"/>
</dbReference>
<feature type="binding site" evidence="16">
    <location>
        <position position="444"/>
    </location>
    <ligand>
        <name>L-glutamate</name>
        <dbReference type="ChEBI" id="CHEBI:29985"/>
    </ligand>
</feature>
<dbReference type="Gene3D" id="3.40.50.2300">
    <property type="match status" value="2"/>
</dbReference>
<protein>
    <submittedName>
        <fullName evidence="22">CBN-GLR-3 protein</fullName>
    </submittedName>
</protein>
<evidence type="ECO:0000256" key="10">
    <source>
        <dbReference type="ARBA" id="ARBA00023170"/>
    </source>
</evidence>
<dbReference type="GO" id="GO:0045211">
    <property type="term" value="C:postsynaptic membrane"/>
    <property type="evidence" value="ECO:0007669"/>
    <property type="project" value="UniProtKB-SubCell"/>
</dbReference>
<sequence>MAPFPLFLLLLSSLFPRVIVYKIVCNCLALGASAIILPEQYEGHLAAAAIVQSIADTTNVPCVSLHLSPPTRPSTHLHPHLNAKSLAVAAFIKREKWKDVVVVFEEADELLEVTDMITAGHFDPDSFSSQLVRLKHGDDYGNELKHIKNKLDRYRIVINIPLPRALHFLEQAANMSMCGVLYHYVVMDMVGLQTTNATKTTKIQDLVTVDIDSMRGIADCNITSFGVHDVNSEFVEDMRQEIVHKSSIRLPKKGIPYTTSIWIDTLRLLIRSMKSIHIWEEPRCGDTWKAGSDIKKKFFETPLNGISGDLYWAPSGERSNYTLHVYRRKLTFQKFAEWSSRTRRIASSEAVVIANSSEKLTLEGKHLKISVYLEAPFVMMTSNGSYEGYCIDLLHKIANILKFTYTIQKVRDNAYGSKESNGKWSGMVGELQRGDADLAVASLTISYGRSEVIDFTVPYMHLGISILFKKPRITDSDWFKFMDPLSTQVWIMTFASYFVVSVAIWIIANPYEQFERDEDNGQYKPVDNQFSLRNSFWFTVCSLMQQGSELCPRAASTRLLTAIWWFFALILISSYTANLAAVLTTRRMETPIENADDLAGQTKIKYGTLGRGSTMSFFNESKIETYERMWQLMSGTPGLFVQSSKEGIARVKSSDYAYLMESSMLEYAVERDCELMQIGGLIDQKGYGIGLPKGSPYREKPSPAQSQVIRHVNVIPTFKFEFFK</sequence>
<keyword evidence="7" id="KW-0770">Synapse</keyword>
<keyword evidence="8" id="KW-0406">Ion transport</keyword>
<dbReference type="OrthoDB" id="5984008at2759"/>
<evidence type="ECO:0000256" key="13">
    <source>
        <dbReference type="ARBA" id="ARBA00023286"/>
    </source>
</evidence>
<evidence type="ECO:0000256" key="5">
    <source>
        <dbReference type="ARBA" id="ARBA00022729"/>
    </source>
</evidence>
<evidence type="ECO:0000256" key="4">
    <source>
        <dbReference type="ARBA" id="ARBA00022692"/>
    </source>
</evidence>
<dbReference type="SMART" id="SM00079">
    <property type="entry name" value="PBPe"/>
    <property type="match status" value="1"/>
</dbReference>
<evidence type="ECO:0000259" key="21">
    <source>
        <dbReference type="SMART" id="SM00918"/>
    </source>
</evidence>
<reference evidence="23" key="1">
    <citation type="submission" date="2011-07" db="EMBL/GenBank/DDBJ databases">
        <authorList>
            <consortium name="Caenorhabditis brenneri Sequencing and Analysis Consortium"/>
            <person name="Wilson R.K."/>
        </authorList>
    </citation>
    <scope>NUCLEOTIDE SEQUENCE [LARGE SCALE GENOMIC DNA]</scope>
    <source>
        <strain evidence="23">PB2801</strain>
    </source>
</reference>
<feature type="site" description="Crucial to convey clamshell closure to channel opening" evidence="17">
    <location>
        <position position="592"/>
    </location>
</feature>
<dbReference type="PRINTS" id="PR00177">
    <property type="entry name" value="NMDARECEPTOR"/>
</dbReference>
<comment type="similarity">
    <text evidence="1">Belongs to the glutamate-gated ion channel (TC 1.A.10.1) family.</text>
</comment>
<evidence type="ECO:0000256" key="11">
    <source>
        <dbReference type="ARBA" id="ARBA00023180"/>
    </source>
</evidence>
<dbReference type="FunFam" id="3.40.190.10:FF:000255">
    <property type="entry name" value="GLutamate Receptor family (AMPA)"/>
    <property type="match status" value="1"/>
</dbReference>
<dbReference type="SUPFAM" id="SSF81324">
    <property type="entry name" value="Voltage-gated potassium channels"/>
    <property type="match status" value="1"/>
</dbReference>
<evidence type="ECO:0000256" key="7">
    <source>
        <dbReference type="ARBA" id="ARBA00023018"/>
    </source>
</evidence>
<keyword evidence="23" id="KW-1185">Reference proteome</keyword>
<name>G0NKK8_CAEBE</name>
<dbReference type="SUPFAM" id="SSF53822">
    <property type="entry name" value="Periplasmic binding protein-like I"/>
    <property type="match status" value="1"/>
</dbReference>
<evidence type="ECO:0000256" key="15">
    <source>
        <dbReference type="ARBA" id="ARBA00034104"/>
    </source>
</evidence>
<evidence type="ECO:0000256" key="12">
    <source>
        <dbReference type="ARBA" id="ARBA00023257"/>
    </source>
</evidence>
<evidence type="ECO:0000313" key="22">
    <source>
        <dbReference type="EMBL" id="EGT32954.1"/>
    </source>
</evidence>
<evidence type="ECO:0000256" key="2">
    <source>
        <dbReference type="ARBA" id="ARBA00022448"/>
    </source>
</evidence>
<dbReference type="GO" id="GO:0015276">
    <property type="term" value="F:ligand-gated monoatomic ion channel activity"/>
    <property type="evidence" value="ECO:0007669"/>
    <property type="project" value="InterPro"/>
</dbReference>
<comment type="subcellular location">
    <subcellularLocation>
        <location evidence="15">Postsynaptic cell membrane</location>
        <topology evidence="15">Multi-pass membrane protein</topology>
    </subcellularLocation>
</comment>
<evidence type="ECO:0000256" key="9">
    <source>
        <dbReference type="ARBA" id="ARBA00023136"/>
    </source>
</evidence>
<dbReference type="InParanoid" id="G0NKK8"/>
<dbReference type="InterPro" id="IPR028082">
    <property type="entry name" value="Peripla_BP_I"/>
</dbReference>
<dbReference type="InterPro" id="IPR001508">
    <property type="entry name" value="Iono_Glu_rcpt_met"/>
</dbReference>
<dbReference type="Pfam" id="PF00060">
    <property type="entry name" value="Lig_chan"/>
    <property type="match status" value="1"/>
</dbReference>